<dbReference type="GO" id="GO:0033499">
    <property type="term" value="P:galactose catabolic process via UDP-galactose, Leloir pathway"/>
    <property type="evidence" value="ECO:0007669"/>
    <property type="project" value="TreeGrafter"/>
</dbReference>
<keyword evidence="19" id="KW-1185">Reference proteome</keyword>
<dbReference type="SUPFAM" id="SSF54197">
    <property type="entry name" value="HIT-like"/>
    <property type="match status" value="2"/>
</dbReference>
<evidence type="ECO:0000256" key="11">
    <source>
        <dbReference type="ARBA" id="ARBA00023144"/>
    </source>
</evidence>
<dbReference type="EMBL" id="BMYD01000001">
    <property type="protein sequence ID" value="GHA74893.1"/>
    <property type="molecule type" value="Genomic_DNA"/>
</dbReference>
<dbReference type="PANTHER" id="PTHR11943:SF1">
    <property type="entry name" value="GALACTOSE-1-PHOSPHATE URIDYLYLTRANSFERASE"/>
    <property type="match status" value="1"/>
</dbReference>
<evidence type="ECO:0000256" key="1">
    <source>
        <dbReference type="ARBA" id="ARBA00001107"/>
    </source>
</evidence>
<feature type="active site" description="Tele-UMP-histidine intermediate" evidence="14">
    <location>
        <position position="184"/>
    </location>
</feature>
<comment type="cofactor">
    <cofactor evidence="2">
        <name>Zn(2+)</name>
        <dbReference type="ChEBI" id="CHEBI:29105"/>
    </cofactor>
</comment>
<dbReference type="Proteomes" id="UP000646426">
    <property type="component" value="Unassembled WGS sequence"/>
</dbReference>
<evidence type="ECO:0000256" key="4">
    <source>
        <dbReference type="ARBA" id="ARBA00010951"/>
    </source>
</evidence>
<dbReference type="PANTHER" id="PTHR11943">
    <property type="entry name" value="GALACTOSE-1-PHOSPHATE URIDYLYLTRANSFERASE"/>
    <property type="match status" value="1"/>
</dbReference>
<dbReference type="NCBIfam" id="TIGR00209">
    <property type="entry name" value="galT_1"/>
    <property type="match status" value="1"/>
</dbReference>
<keyword evidence="10" id="KW-0862">Zinc</keyword>
<reference evidence="18" key="2">
    <citation type="submission" date="2020-09" db="EMBL/GenBank/DDBJ databases">
        <authorList>
            <person name="Sun Q."/>
            <person name="Kim S."/>
        </authorList>
    </citation>
    <scope>NUCLEOTIDE SEQUENCE</scope>
    <source>
        <strain evidence="18">KCTC 23077</strain>
    </source>
</reference>
<feature type="domain" description="Galactose-1-phosphate uridyl transferase N-terminal" evidence="16">
    <location>
        <begin position="40"/>
        <end position="194"/>
    </location>
</feature>
<comment type="similarity">
    <text evidence="4 15">Belongs to the galactose-1-phosphate uridylyltransferase type 1 family.</text>
</comment>
<dbReference type="Gene3D" id="3.30.428.10">
    <property type="entry name" value="HIT-like"/>
    <property type="match status" value="2"/>
</dbReference>
<comment type="caution">
    <text evidence="18">The sequence shown here is derived from an EMBL/GenBank/DDBJ whole genome shotgun (WGS) entry which is preliminary data.</text>
</comment>
<evidence type="ECO:0000256" key="9">
    <source>
        <dbReference type="ARBA" id="ARBA00022723"/>
    </source>
</evidence>
<evidence type="ECO:0000256" key="2">
    <source>
        <dbReference type="ARBA" id="ARBA00001947"/>
    </source>
</evidence>
<evidence type="ECO:0000256" key="14">
    <source>
        <dbReference type="PIRSR" id="PIRSR000808-1"/>
    </source>
</evidence>
<evidence type="ECO:0000313" key="18">
    <source>
        <dbReference type="EMBL" id="GHA74893.1"/>
    </source>
</evidence>
<sequence length="369" mass="41335">MHRLELTKPDGRALTLYAREAMGDIGPAPSPFAEPLGRFPHLRHHPLRDEWITYAAHRQDRTFLPPPEYNPLAVTVDPANPTELPVGNWDVAVFDNRFPSLSLGANEAPELIVDTAPGTGKCEVVVFTQDREASLGALPLSHIELLLQVWADRTAQLGALDAIQYVLPFENRGAEVGVTLHHPHGQLYAYPTVPPVPARMHQVEQAYYARHGRGALADHISRERSSGERVLYYGEHAIAFVPACARYPYEVWVAPIEPVATFCDLTDAQRADLARALKTVLMKYDGMWDRPFPYLMAWYQAPLDGVPHPESHLHAEFYPPYRTRDKLKYLAGTELAAGWFAMDALPEDKARDLQAVEVDIDAPATEKNR</sequence>
<evidence type="ECO:0000256" key="15">
    <source>
        <dbReference type="RuleBase" id="RU000506"/>
    </source>
</evidence>
<dbReference type="InterPro" id="IPR005850">
    <property type="entry name" value="GalP_Utransf_C"/>
</dbReference>
<protein>
    <recommendedName>
        <fullName evidence="6 13">Galactose-1-phosphate uridylyltransferase</fullName>
        <ecNumber evidence="5 13">2.7.7.12</ecNumber>
    </recommendedName>
</protein>
<keyword evidence="7 15" id="KW-0808">Transferase</keyword>
<proteinExistence type="inferred from homology"/>
<dbReference type="InterPro" id="IPR005849">
    <property type="entry name" value="GalP_Utransf_N"/>
</dbReference>
<reference evidence="18" key="1">
    <citation type="journal article" date="2014" name="Int. J. Syst. Evol. Microbiol.">
        <title>Complete genome sequence of Corynebacterium casei LMG S-19264T (=DSM 44701T), isolated from a smear-ripened cheese.</title>
        <authorList>
            <consortium name="US DOE Joint Genome Institute (JGI-PGF)"/>
            <person name="Walter F."/>
            <person name="Albersmeier A."/>
            <person name="Kalinowski J."/>
            <person name="Ruckert C."/>
        </authorList>
    </citation>
    <scope>NUCLEOTIDE SEQUENCE</scope>
    <source>
        <strain evidence="18">KCTC 23077</strain>
    </source>
</reference>
<accession>A0A918W6U6</accession>
<dbReference type="InterPro" id="IPR001937">
    <property type="entry name" value="GalP_UDPtransf1"/>
</dbReference>
<evidence type="ECO:0000256" key="8">
    <source>
        <dbReference type="ARBA" id="ARBA00022695"/>
    </source>
</evidence>
<feature type="domain" description="Galactose-1-phosphate uridyl transferase C-terminal" evidence="17">
    <location>
        <begin position="205"/>
        <end position="356"/>
    </location>
</feature>
<dbReference type="GO" id="GO:0008108">
    <property type="term" value="F:UDP-glucose:hexose-1-phosphate uridylyltransferase activity"/>
    <property type="evidence" value="ECO:0007669"/>
    <property type="project" value="UniProtKB-UniRule"/>
</dbReference>
<comment type="pathway">
    <text evidence="3 15">Carbohydrate metabolism; galactose metabolism.</text>
</comment>
<keyword evidence="9 15" id="KW-0479">Metal-binding</keyword>
<evidence type="ECO:0000256" key="7">
    <source>
        <dbReference type="ARBA" id="ARBA00022679"/>
    </source>
</evidence>
<evidence type="ECO:0000256" key="13">
    <source>
        <dbReference type="NCBIfam" id="TIGR00209"/>
    </source>
</evidence>
<keyword evidence="12 15" id="KW-0119">Carbohydrate metabolism</keyword>
<evidence type="ECO:0000256" key="3">
    <source>
        <dbReference type="ARBA" id="ARBA00004947"/>
    </source>
</evidence>
<evidence type="ECO:0000313" key="19">
    <source>
        <dbReference type="Proteomes" id="UP000646426"/>
    </source>
</evidence>
<evidence type="ECO:0000259" key="17">
    <source>
        <dbReference type="Pfam" id="PF02744"/>
    </source>
</evidence>
<evidence type="ECO:0000256" key="10">
    <source>
        <dbReference type="ARBA" id="ARBA00022833"/>
    </source>
</evidence>
<dbReference type="AlphaFoldDB" id="A0A918W6U6"/>
<evidence type="ECO:0000259" key="16">
    <source>
        <dbReference type="Pfam" id="PF01087"/>
    </source>
</evidence>
<dbReference type="GO" id="GO:0008270">
    <property type="term" value="F:zinc ion binding"/>
    <property type="evidence" value="ECO:0007669"/>
    <property type="project" value="InterPro"/>
</dbReference>
<dbReference type="GO" id="GO:0005737">
    <property type="term" value="C:cytoplasm"/>
    <property type="evidence" value="ECO:0007669"/>
    <property type="project" value="TreeGrafter"/>
</dbReference>
<dbReference type="PIRSF" id="PIRSF000808">
    <property type="entry name" value="GalT"/>
    <property type="match status" value="1"/>
</dbReference>
<dbReference type="Pfam" id="PF02744">
    <property type="entry name" value="GalP_UDP_tr_C"/>
    <property type="match status" value="1"/>
</dbReference>
<dbReference type="RefSeq" id="WP_189453883.1">
    <property type="nucleotide sequence ID" value="NZ_BMYD01000001.1"/>
</dbReference>
<dbReference type="Pfam" id="PF01087">
    <property type="entry name" value="GalP_UDP_transf"/>
    <property type="match status" value="1"/>
</dbReference>
<dbReference type="EC" id="2.7.7.12" evidence="5 13"/>
<dbReference type="PROSITE" id="PS00117">
    <property type="entry name" value="GAL_P_UDP_TRANSF_I"/>
    <property type="match status" value="1"/>
</dbReference>
<evidence type="ECO:0000256" key="5">
    <source>
        <dbReference type="ARBA" id="ARBA00012384"/>
    </source>
</evidence>
<gene>
    <name evidence="18" type="ORF">GCM10007067_09940</name>
</gene>
<dbReference type="InterPro" id="IPR019779">
    <property type="entry name" value="GalP_UDPtransf1_His-AS"/>
</dbReference>
<keyword evidence="8 15" id="KW-0548">Nucleotidyltransferase</keyword>
<comment type="catalytic activity">
    <reaction evidence="1 15">
        <text>alpha-D-galactose 1-phosphate + UDP-alpha-D-glucose = alpha-D-glucose 1-phosphate + UDP-alpha-D-galactose</text>
        <dbReference type="Rhea" id="RHEA:13989"/>
        <dbReference type="ChEBI" id="CHEBI:58336"/>
        <dbReference type="ChEBI" id="CHEBI:58601"/>
        <dbReference type="ChEBI" id="CHEBI:58885"/>
        <dbReference type="ChEBI" id="CHEBI:66914"/>
        <dbReference type="EC" id="2.7.7.12"/>
    </reaction>
</comment>
<organism evidence="18 19">
    <name type="scientific">Cognatilysobacter bugurensis</name>
    <dbReference type="NCBI Taxonomy" id="543356"/>
    <lineage>
        <taxon>Bacteria</taxon>
        <taxon>Pseudomonadati</taxon>
        <taxon>Pseudomonadota</taxon>
        <taxon>Gammaproteobacteria</taxon>
        <taxon>Lysobacterales</taxon>
        <taxon>Lysobacteraceae</taxon>
        <taxon>Cognatilysobacter</taxon>
    </lineage>
</organism>
<evidence type="ECO:0000256" key="12">
    <source>
        <dbReference type="ARBA" id="ARBA00023277"/>
    </source>
</evidence>
<name>A0A918W6U6_9GAMM</name>
<evidence type="ECO:0000256" key="6">
    <source>
        <dbReference type="ARBA" id="ARBA00016340"/>
    </source>
</evidence>
<keyword evidence="11 15" id="KW-0299">Galactose metabolism</keyword>
<dbReference type="InterPro" id="IPR036265">
    <property type="entry name" value="HIT-like_sf"/>
</dbReference>